<dbReference type="RefSeq" id="XP_003677196.1">
    <property type="nucleotide sequence ID" value="XM_003677148.1"/>
</dbReference>
<dbReference type="GeneID" id="96904489"/>
<dbReference type="EMBL" id="HE576757">
    <property type="protein sequence ID" value="CCC70843.1"/>
    <property type="molecule type" value="Genomic_DNA"/>
</dbReference>
<dbReference type="FunCoup" id="G0VH70">
    <property type="interactions" value="6"/>
</dbReference>
<evidence type="ECO:0000313" key="8">
    <source>
        <dbReference type="Proteomes" id="UP000001640"/>
    </source>
</evidence>
<reference key="2">
    <citation type="submission" date="2011-08" db="EMBL/GenBank/DDBJ databases">
        <title>Genome sequence of Naumovozyma castellii.</title>
        <authorList>
            <person name="Gordon J.L."/>
            <person name="Armisen D."/>
            <person name="Proux-Wera E."/>
            <person name="OhEigeartaigh S.S."/>
            <person name="Byrne K.P."/>
            <person name="Wolfe K.H."/>
        </authorList>
    </citation>
    <scope>NUCLEOTIDE SEQUENCE</scope>
    <source>
        <strain>Type strain:CBS 4309</strain>
    </source>
</reference>
<dbReference type="OMA" id="FPMQGGL"/>
<sequence>MRSFITNNDIPIGYITPKFPSLYWPINNKKYDITFLYNISDIWKFTLYWTLIFNAAFYGAAGLLASFSHRRTGGGIWIMVIYLTFAGVQGLAMGTIMGFLIGAIYGAGLFAMSTWIPLCCAVAQILFDVIMAYSSVSGIL</sequence>
<dbReference type="OrthoDB" id="2131401at2759"/>
<feature type="transmembrane region" description="Helical" evidence="6">
    <location>
        <begin position="47"/>
        <end position="67"/>
    </location>
</feature>
<evidence type="ECO:0000256" key="6">
    <source>
        <dbReference type="SAM" id="Phobius"/>
    </source>
</evidence>
<dbReference type="HOGENOM" id="CLU_071343_1_0_1"/>
<dbReference type="AlphaFoldDB" id="G0VH70"/>
<name>G0VH70_NAUCA</name>
<dbReference type="InParanoid" id="G0VH70"/>
<evidence type="ECO:0000256" key="4">
    <source>
        <dbReference type="ARBA" id="ARBA00022989"/>
    </source>
</evidence>
<keyword evidence="3 6" id="KW-0812">Transmembrane</keyword>
<dbReference type="GO" id="GO:0071464">
    <property type="term" value="P:cellular response to hydrostatic pressure"/>
    <property type="evidence" value="ECO:0007669"/>
    <property type="project" value="EnsemblFungi"/>
</dbReference>
<dbReference type="PANTHER" id="PTHR22779">
    <property type="entry name" value="SD17342P"/>
    <property type="match status" value="1"/>
</dbReference>
<evidence type="ECO:0000313" key="7">
    <source>
        <dbReference type="EMBL" id="CCC70843.1"/>
    </source>
</evidence>
<feature type="transmembrane region" description="Helical" evidence="6">
    <location>
        <begin position="79"/>
        <end position="108"/>
    </location>
</feature>
<evidence type="ECO:0008006" key="9">
    <source>
        <dbReference type="Google" id="ProtNLM"/>
    </source>
</evidence>
<evidence type="ECO:0000256" key="3">
    <source>
        <dbReference type="ARBA" id="ARBA00022692"/>
    </source>
</evidence>
<evidence type="ECO:0000256" key="5">
    <source>
        <dbReference type="ARBA" id="ARBA00023136"/>
    </source>
</evidence>
<dbReference type="eggNOG" id="ENOG502S0YM">
    <property type="taxonomic scope" value="Eukaryota"/>
</dbReference>
<keyword evidence="5 6" id="KW-0472">Membrane</keyword>
<dbReference type="STRING" id="1064592.G0VH70"/>
<evidence type="ECO:0000256" key="2">
    <source>
        <dbReference type="ARBA" id="ARBA00006325"/>
    </source>
</evidence>
<keyword evidence="4 6" id="KW-1133">Transmembrane helix</keyword>
<dbReference type="PANTHER" id="PTHR22779:SF6">
    <property type="entry name" value="SD17342P"/>
    <property type="match status" value="1"/>
</dbReference>
<reference evidence="7 8" key="1">
    <citation type="journal article" date="2011" name="Proc. Natl. Acad. Sci. U.S.A.">
        <title>Evolutionary erosion of yeast sex chromosomes by mating-type switching accidents.</title>
        <authorList>
            <person name="Gordon J.L."/>
            <person name="Armisen D."/>
            <person name="Proux-Wera E."/>
            <person name="Oheigeartaigh S.S."/>
            <person name="Byrne K.P."/>
            <person name="Wolfe K.H."/>
        </authorList>
    </citation>
    <scope>NUCLEOTIDE SEQUENCE [LARGE SCALE GENOMIC DNA]</scope>
    <source>
        <strain evidence="8">ATCC 76901 / BCRC 22586 / CBS 4309 / NBRC 1992 / NRRL Y-12630</strain>
    </source>
</reference>
<accession>G0VH70</accession>
<dbReference type="InterPro" id="IPR019334">
    <property type="entry name" value="TMEM170A/B/YPR153W-like"/>
</dbReference>
<protein>
    <recommendedName>
        <fullName evidence="9">Integral membrane protein</fullName>
    </recommendedName>
</protein>
<gene>
    <name evidence="7" type="primary">NCAS0F03590</name>
    <name evidence="7" type="ordered locus">NCAS_0F03590</name>
</gene>
<organism evidence="7 8">
    <name type="scientific">Naumovozyma castellii</name>
    <name type="common">Yeast</name>
    <name type="synonym">Saccharomyces castellii</name>
    <dbReference type="NCBI Taxonomy" id="27288"/>
    <lineage>
        <taxon>Eukaryota</taxon>
        <taxon>Fungi</taxon>
        <taxon>Dikarya</taxon>
        <taxon>Ascomycota</taxon>
        <taxon>Saccharomycotina</taxon>
        <taxon>Saccharomycetes</taxon>
        <taxon>Saccharomycetales</taxon>
        <taxon>Saccharomycetaceae</taxon>
        <taxon>Naumovozyma</taxon>
    </lineage>
</organism>
<dbReference type="KEGG" id="ncs:NCAS_0F03590"/>
<dbReference type="Proteomes" id="UP000001640">
    <property type="component" value="Chromosome 6"/>
</dbReference>
<keyword evidence="8" id="KW-1185">Reference proteome</keyword>
<dbReference type="Pfam" id="PF10190">
    <property type="entry name" value="Tmemb_170"/>
    <property type="match status" value="1"/>
</dbReference>
<comment type="subcellular location">
    <subcellularLocation>
        <location evidence="1">Membrane</location>
        <topology evidence="1">Multi-pass membrane protein</topology>
    </subcellularLocation>
</comment>
<proteinExistence type="inferred from homology"/>
<comment type="similarity">
    <text evidence="2">Belongs to the TMEM170 family.</text>
</comment>
<dbReference type="GO" id="GO:0005789">
    <property type="term" value="C:endoplasmic reticulum membrane"/>
    <property type="evidence" value="ECO:0007669"/>
    <property type="project" value="EnsemblFungi"/>
</dbReference>
<evidence type="ECO:0000256" key="1">
    <source>
        <dbReference type="ARBA" id="ARBA00004141"/>
    </source>
</evidence>